<evidence type="ECO:0000256" key="3">
    <source>
        <dbReference type="ARBA" id="ARBA00022475"/>
    </source>
</evidence>
<feature type="region of interest" description="Disordered" evidence="8">
    <location>
        <begin position="25"/>
        <end position="61"/>
    </location>
</feature>
<dbReference type="KEGG" id="amob:HG15A2_19880"/>
<feature type="compositionally biased region" description="Basic and acidic residues" evidence="8">
    <location>
        <begin position="87"/>
        <end position="101"/>
    </location>
</feature>
<comment type="subcellular location">
    <subcellularLocation>
        <location evidence="1">Cell membrane</location>
        <topology evidence="1">Multi-pass membrane protein</topology>
    </subcellularLocation>
</comment>
<comment type="similarity">
    <text evidence="2">Belongs to the MscS (TC 1.A.23) family.</text>
</comment>
<dbReference type="GO" id="GO:0005886">
    <property type="term" value="C:plasma membrane"/>
    <property type="evidence" value="ECO:0007669"/>
    <property type="project" value="UniProtKB-SubCell"/>
</dbReference>
<evidence type="ECO:0000313" key="14">
    <source>
        <dbReference type="Proteomes" id="UP000319852"/>
    </source>
</evidence>
<evidence type="ECO:0000256" key="10">
    <source>
        <dbReference type="SAM" id="SignalP"/>
    </source>
</evidence>
<evidence type="ECO:0000256" key="4">
    <source>
        <dbReference type="ARBA" id="ARBA00022692"/>
    </source>
</evidence>
<feature type="compositionally biased region" description="Basic and acidic residues" evidence="8">
    <location>
        <begin position="811"/>
        <end position="831"/>
    </location>
</feature>
<dbReference type="Gene3D" id="1.10.287.1260">
    <property type="match status" value="1"/>
</dbReference>
<dbReference type="InterPro" id="IPR023408">
    <property type="entry name" value="MscS_beta-dom_sf"/>
</dbReference>
<accession>A0A517MV07</accession>
<dbReference type="SUPFAM" id="SSF82861">
    <property type="entry name" value="Mechanosensitive channel protein MscS (YggB), transmembrane region"/>
    <property type="match status" value="1"/>
</dbReference>
<evidence type="ECO:0000313" key="13">
    <source>
        <dbReference type="EMBL" id="QDS98706.1"/>
    </source>
</evidence>
<feature type="signal peptide" evidence="10">
    <location>
        <begin position="1"/>
        <end position="24"/>
    </location>
</feature>
<dbReference type="InterPro" id="IPR010920">
    <property type="entry name" value="LSM_dom_sf"/>
</dbReference>
<dbReference type="Proteomes" id="UP000319852">
    <property type="component" value="Chromosome"/>
</dbReference>
<keyword evidence="4 9" id="KW-0812">Transmembrane</keyword>
<dbReference type="PANTHER" id="PTHR30347">
    <property type="entry name" value="POTASSIUM CHANNEL RELATED"/>
    <property type="match status" value="1"/>
</dbReference>
<dbReference type="AlphaFoldDB" id="A0A517MV07"/>
<dbReference type="EMBL" id="CP036263">
    <property type="protein sequence ID" value="QDS98706.1"/>
    <property type="molecule type" value="Genomic_DNA"/>
</dbReference>
<keyword evidence="14" id="KW-1185">Reference proteome</keyword>
<evidence type="ECO:0000256" key="2">
    <source>
        <dbReference type="ARBA" id="ARBA00008017"/>
    </source>
</evidence>
<evidence type="ECO:0000256" key="5">
    <source>
        <dbReference type="ARBA" id="ARBA00022989"/>
    </source>
</evidence>
<evidence type="ECO:0000259" key="12">
    <source>
        <dbReference type="Pfam" id="PF21082"/>
    </source>
</evidence>
<name>A0A517MV07_9BACT</name>
<keyword evidence="10" id="KW-0732">Signal</keyword>
<organism evidence="13 14">
    <name type="scientific">Adhaeretor mobilis</name>
    <dbReference type="NCBI Taxonomy" id="1930276"/>
    <lineage>
        <taxon>Bacteria</taxon>
        <taxon>Pseudomonadati</taxon>
        <taxon>Planctomycetota</taxon>
        <taxon>Planctomycetia</taxon>
        <taxon>Pirellulales</taxon>
        <taxon>Lacipirellulaceae</taxon>
        <taxon>Adhaeretor</taxon>
    </lineage>
</organism>
<dbReference type="Pfam" id="PF00924">
    <property type="entry name" value="MS_channel_2nd"/>
    <property type="match status" value="1"/>
</dbReference>
<dbReference type="InterPro" id="IPR011066">
    <property type="entry name" value="MscS_channel_C_sf"/>
</dbReference>
<protein>
    <submittedName>
        <fullName evidence="13">Mechanosensitive channel MscK</fullName>
    </submittedName>
</protein>
<evidence type="ECO:0000256" key="8">
    <source>
        <dbReference type="SAM" id="MobiDB-lite"/>
    </source>
</evidence>
<dbReference type="Pfam" id="PF21082">
    <property type="entry name" value="MS_channel_3rd"/>
    <property type="match status" value="1"/>
</dbReference>
<dbReference type="InterPro" id="IPR052702">
    <property type="entry name" value="MscS-like_channel"/>
</dbReference>
<sequence precursor="true">MSCSRFSLFCFFATALLLGSDSCAQETSSGPTLRAPWQLGNQAEPPTTALPAGEASWDEKRTQVDERIRVAQKELDDKQTEQAADAKLPDNEKPKSSKSSRELELLKQLNDLIAQQSAVTERTEQLKAEEASVSAELEKVKTEGLEETPPYSFLVLESLSESVQTQTEQVEASENLTEAARENLSRAKEVAKEKETARINAKEAIDSNKEVTAKSDLNLALKLAELEVQIAQARIELRLKELRNDKLSNSIARVKLAQLEEKLSIVEPNTVFSEEDLQTRLDEFDKQIERNTLEMQNLEQLAQRLADQAADADREFKRTGGKDKALEAEVEAHHRESQSIINRVALLSKQLTWARMSKEMWTGRYNIATHAYTRKDLKDWEETSEALQQDLDAEKQSLEPRLQALRKQLVEVQRATQSEEAQTAGTLPWLQASQKTLRSHIDAISDHNASVDSIQRLATQFTDEIDDQRLNFHLDEWLSSAWDGLLSVWNYILLESPGEGAKAIRISTLIKGIFLLVIGIWVSKRLSNWLCGSLLPRFGVHEGAAAALQSLAFYAFVLTSALMALNFVQIPLTVFTFLAGAAAIGLGFGSQNILNNFISGVILLVEQPVRVGDLVELLGLTGVVESIGMRSTRIRTQMNQEMIVPNSSFLENNVQNWTLSDSTIRCKVEIGVAYGSPTREVARWLKQAAEKHGIIRKKPEPFVWFTGFGDSALLFELHFFIVVRTLSERMRIESDVRFMIDQFFREAGITIAFPQRDMHLDTRRPLEVRMMPEVVDPEPEPEKPSIGSPDSKATIPTGITPAQVKASQAKIAKEKKDAKEAKEAKDSKETG</sequence>
<keyword evidence="7" id="KW-0175">Coiled coil</keyword>
<feature type="transmembrane region" description="Helical" evidence="9">
    <location>
        <begin position="572"/>
        <end position="594"/>
    </location>
</feature>
<keyword evidence="3" id="KW-1003">Cell membrane</keyword>
<reference evidence="13 14" key="1">
    <citation type="submission" date="2019-02" db="EMBL/GenBank/DDBJ databases">
        <title>Deep-cultivation of Planctomycetes and their phenomic and genomic characterization uncovers novel biology.</title>
        <authorList>
            <person name="Wiegand S."/>
            <person name="Jogler M."/>
            <person name="Boedeker C."/>
            <person name="Pinto D."/>
            <person name="Vollmers J."/>
            <person name="Rivas-Marin E."/>
            <person name="Kohn T."/>
            <person name="Peeters S.H."/>
            <person name="Heuer A."/>
            <person name="Rast P."/>
            <person name="Oberbeckmann S."/>
            <person name="Bunk B."/>
            <person name="Jeske O."/>
            <person name="Meyerdierks A."/>
            <person name="Storesund J.E."/>
            <person name="Kallscheuer N."/>
            <person name="Luecker S."/>
            <person name="Lage O.M."/>
            <person name="Pohl T."/>
            <person name="Merkel B.J."/>
            <person name="Hornburger P."/>
            <person name="Mueller R.-W."/>
            <person name="Bruemmer F."/>
            <person name="Labrenz M."/>
            <person name="Spormann A.M."/>
            <person name="Op den Camp H."/>
            <person name="Overmann J."/>
            <person name="Amann R."/>
            <person name="Jetten M.S.M."/>
            <person name="Mascher T."/>
            <person name="Medema M.H."/>
            <person name="Devos D.P."/>
            <person name="Kaster A.-K."/>
            <person name="Ovreas L."/>
            <person name="Rohde M."/>
            <person name="Galperin M.Y."/>
            <person name="Jogler C."/>
        </authorList>
    </citation>
    <scope>NUCLEOTIDE SEQUENCE [LARGE SCALE GENOMIC DNA]</scope>
    <source>
        <strain evidence="13 14">HG15A2</strain>
    </source>
</reference>
<evidence type="ECO:0000259" key="11">
    <source>
        <dbReference type="Pfam" id="PF00924"/>
    </source>
</evidence>
<feature type="domain" description="Mechanosensitive ion channel MscS C-terminal" evidence="12">
    <location>
        <begin position="667"/>
        <end position="751"/>
    </location>
</feature>
<feature type="coiled-coil region" evidence="7">
    <location>
        <begin position="377"/>
        <end position="422"/>
    </location>
</feature>
<dbReference type="PANTHER" id="PTHR30347:SF1">
    <property type="entry name" value="MECHANOSENSITIVE CHANNEL MSCK"/>
    <property type="match status" value="1"/>
</dbReference>
<evidence type="ECO:0000256" key="1">
    <source>
        <dbReference type="ARBA" id="ARBA00004651"/>
    </source>
</evidence>
<feature type="region of interest" description="Disordered" evidence="8">
    <location>
        <begin position="73"/>
        <end position="101"/>
    </location>
</feature>
<gene>
    <name evidence="13" type="primary">mscK</name>
    <name evidence="13" type="ORF">HG15A2_19880</name>
</gene>
<evidence type="ECO:0000256" key="7">
    <source>
        <dbReference type="SAM" id="Coils"/>
    </source>
</evidence>
<feature type="transmembrane region" description="Helical" evidence="9">
    <location>
        <begin position="543"/>
        <end position="565"/>
    </location>
</feature>
<dbReference type="InterPro" id="IPR006685">
    <property type="entry name" value="MscS_channel_2nd"/>
</dbReference>
<feature type="coiled-coil region" evidence="7">
    <location>
        <begin position="123"/>
        <end position="250"/>
    </location>
</feature>
<dbReference type="RefSeq" id="WP_145059934.1">
    <property type="nucleotide sequence ID" value="NZ_CP036263.1"/>
</dbReference>
<dbReference type="GO" id="GO:0008381">
    <property type="term" value="F:mechanosensitive monoatomic ion channel activity"/>
    <property type="evidence" value="ECO:0007669"/>
    <property type="project" value="UniProtKB-ARBA"/>
</dbReference>
<dbReference type="Gene3D" id="2.30.30.60">
    <property type="match status" value="1"/>
</dbReference>
<feature type="region of interest" description="Disordered" evidence="8">
    <location>
        <begin position="772"/>
        <end position="831"/>
    </location>
</feature>
<feature type="chain" id="PRO_5021839232" evidence="10">
    <location>
        <begin position="25"/>
        <end position="831"/>
    </location>
</feature>
<proteinExistence type="inferred from homology"/>
<feature type="domain" description="Mechanosensitive ion channel MscS" evidence="11">
    <location>
        <begin position="592"/>
        <end position="658"/>
    </location>
</feature>
<keyword evidence="5 9" id="KW-1133">Transmembrane helix</keyword>
<evidence type="ECO:0000256" key="6">
    <source>
        <dbReference type="ARBA" id="ARBA00023136"/>
    </source>
</evidence>
<keyword evidence="6 9" id="KW-0472">Membrane</keyword>
<dbReference type="SUPFAM" id="SSF50182">
    <property type="entry name" value="Sm-like ribonucleoproteins"/>
    <property type="match status" value="1"/>
</dbReference>
<dbReference type="InterPro" id="IPR011014">
    <property type="entry name" value="MscS_channel_TM-2"/>
</dbReference>
<evidence type="ECO:0000256" key="9">
    <source>
        <dbReference type="SAM" id="Phobius"/>
    </source>
</evidence>
<feature type="coiled-coil region" evidence="7">
    <location>
        <begin position="274"/>
        <end position="315"/>
    </location>
</feature>
<dbReference type="SUPFAM" id="SSF82689">
    <property type="entry name" value="Mechanosensitive channel protein MscS (YggB), C-terminal domain"/>
    <property type="match status" value="1"/>
</dbReference>
<dbReference type="Gene3D" id="3.30.70.100">
    <property type="match status" value="1"/>
</dbReference>
<dbReference type="OrthoDB" id="9809206at2"/>
<dbReference type="InterPro" id="IPR049278">
    <property type="entry name" value="MS_channel_C"/>
</dbReference>